<feature type="repeat" description="WD" evidence="3">
    <location>
        <begin position="772"/>
        <end position="804"/>
    </location>
</feature>
<feature type="repeat" description="WD" evidence="3">
    <location>
        <begin position="603"/>
        <end position="645"/>
    </location>
</feature>
<dbReference type="PROSITE" id="PS50082">
    <property type="entry name" value="WD_REPEATS_2"/>
    <property type="match status" value="3"/>
</dbReference>
<feature type="compositionally biased region" description="Polar residues" evidence="4">
    <location>
        <begin position="419"/>
        <end position="430"/>
    </location>
</feature>
<feature type="compositionally biased region" description="Polar residues" evidence="4">
    <location>
        <begin position="393"/>
        <end position="411"/>
    </location>
</feature>
<organism evidence="5 6">
    <name type="scientific">Carnegiea gigantea</name>
    <dbReference type="NCBI Taxonomy" id="171969"/>
    <lineage>
        <taxon>Eukaryota</taxon>
        <taxon>Viridiplantae</taxon>
        <taxon>Streptophyta</taxon>
        <taxon>Embryophyta</taxon>
        <taxon>Tracheophyta</taxon>
        <taxon>Spermatophyta</taxon>
        <taxon>Magnoliopsida</taxon>
        <taxon>eudicotyledons</taxon>
        <taxon>Gunneridae</taxon>
        <taxon>Pentapetalae</taxon>
        <taxon>Caryophyllales</taxon>
        <taxon>Cactineae</taxon>
        <taxon>Cactaceae</taxon>
        <taxon>Cactoideae</taxon>
        <taxon>Echinocereeae</taxon>
        <taxon>Carnegiea</taxon>
    </lineage>
</organism>
<feature type="compositionally biased region" description="Low complexity" evidence="4">
    <location>
        <begin position="431"/>
        <end position="451"/>
    </location>
</feature>
<dbReference type="OrthoDB" id="47802at2759"/>
<dbReference type="SMART" id="SM00667">
    <property type="entry name" value="LisH"/>
    <property type="match status" value="1"/>
</dbReference>
<dbReference type="Gene3D" id="2.130.10.10">
    <property type="entry name" value="YVTN repeat-like/Quinoprotein amine dehydrogenase"/>
    <property type="match status" value="2"/>
</dbReference>
<evidence type="ECO:0000256" key="1">
    <source>
        <dbReference type="ARBA" id="ARBA00022574"/>
    </source>
</evidence>
<sequence>MSQTNWEADKMLDVYIHDYFVKRKLHASAKAFQQEGKVSTDPVAIDAPGGFLFEWWSVFWDIFIARTNEKHSDAAASYIEGSKSKGETSTLQMGRYAWGETLLNGSANGIANADPLIRQNPGTANAMATKMYEENLKLPLQRDPSDDIKQRFGDNVSHLLDPNHASMLKSATVGGQHPGQALHGVSGGISGNLQQFQNRNPQLPLSAQDVKPEINPMINARPAGPEGSLMGVPGSNQGNNSLTLKGWPLTGYDQLRPGLLQQQKPMIQSPQPFHQFQLPQQLLMQAQQNLASPSGMDENRKLRMLLNTNRNMALGKDGQLSSVGEVVSNVGSPVQVGCPVLPRGDPDMLMKQQLQNNNQPHSQNPQNPILSPPPQVPNQINQPDKMGAGSMTMDGSMSNSFRGNDQASKNQMVRKRKTPSASGPANSSGTANTAGPSPGSAPSTPSTHTAGDVMSMPSLPHNGGSSKHPLFGPDSVGTLTSASNQLGDVGRFVDDATLDDNVDSFLSHEEGDPRDTMGRGMEVGKGGQCITGALLIIYILQSFRAIGFTFKEYALIQASTSKVNCCHFSSDGNPSMSRLATSSFDRTVRVWDADNPGYSLRNFTGHSTTVMSLDFHPTKEDLICSNDSNGEIRIWSITNGSCPKVLEGGTVQVRFQPRTAKYLAAASETVVNIIDVETFRINQQLQGHAQKLHSVCWDPSGEFLACVSEDLVKVWRVDNGGKWQCIHDLNCNGNKFNTCVFHPVYSSLLIIGCYQARNLELWNMVENKTMTLPAHEGQITSLAVSSVTGFVASASHDKCVKLWK</sequence>
<dbReference type="PROSITE" id="PS00678">
    <property type="entry name" value="WD_REPEATS_1"/>
    <property type="match status" value="1"/>
</dbReference>
<keyword evidence="1 3" id="KW-0853">WD repeat</keyword>
<comment type="caution">
    <text evidence="5">The sequence shown here is derived from an EMBL/GenBank/DDBJ whole genome shotgun (WGS) entry which is preliminary data.</text>
</comment>
<dbReference type="SMART" id="SM00320">
    <property type="entry name" value="WD40"/>
    <property type="match status" value="6"/>
</dbReference>
<dbReference type="InterPro" id="IPR006594">
    <property type="entry name" value="LisH"/>
</dbReference>
<dbReference type="PANTHER" id="PTHR45093">
    <property type="entry name" value="TRANSCRIPTION ACTIVATOR MSS11"/>
    <property type="match status" value="1"/>
</dbReference>
<dbReference type="SUPFAM" id="SSF50978">
    <property type="entry name" value="WD40 repeat-like"/>
    <property type="match status" value="1"/>
</dbReference>
<dbReference type="InterPro" id="IPR001680">
    <property type="entry name" value="WD40_rpt"/>
</dbReference>
<gene>
    <name evidence="5" type="ORF">Cgig2_018614</name>
</gene>
<accession>A0A9Q1KFF5</accession>
<dbReference type="GO" id="GO:0005634">
    <property type="term" value="C:nucleus"/>
    <property type="evidence" value="ECO:0007669"/>
    <property type="project" value="TreeGrafter"/>
</dbReference>
<feature type="compositionally biased region" description="Low complexity" evidence="4">
    <location>
        <begin position="356"/>
        <end position="368"/>
    </location>
</feature>
<dbReference type="AlphaFoldDB" id="A0A9Q1KFF5"/>
<evidence type="ECO:0000256" key="4">
    <source>
        <dbReference type="SAM" id="MobiDB-lite"/>
    </source>
</evidence>
<evidence type="ECO:0000313" key="5">
    <source>
        <dbReference type="EMBL" id="KAJ8442358.1"/>
    </source>
</evidence>
<proteinExistence type="predicted"/>
<reference evidence="5" key="1">
    <citation type="submission" date="2022-04" db="EMBL/GenBank/DDBJ databases">
        <title>Carnegiea gigantea Genome sequencing and assembly v2.</title>
        <authorList>
            <person name="Copetti D."/>
            <person name="Sanderson M.J."/>
            <person name="Burquez A."/>
            <person name="Wojciechowski M.F."/>
        </authorList>
    </citation>
    <scope>NUCLEOTIDE SEQUENCE</scope>
    <source>
        <strain evidence="5">SGP5-SGP5p</strain>
        <tissue evidence="5">Aerial part</tissue>
    </source>
</reference>
<dbReference type="PANTHER" id="PTHR45093:SF4">
    <property type="entry name" value="LISH DOMAIN-CONTAINING PROTEIN"/>
    <property type="match status" value="1"/>
</dbReference>
<dbReference type="InterPro" id="IPR036322">
    <property type="entry name" value="WD40_repeat_dom_sf"/>
</dbReference>
<evidence type="ECO:0000313" key="6">
    <source>
        <dbReference type="Proteomes" id="UP001153076"/>
    </source>
</evidence>
<dbReference type="EMBL" id="JAKOGI010000142">
    <property type="protein sequence ID" value="KAJ8442358.1"/>
    <property type="molecule type" value="Genomic_DNA"/>
</dbReference>
<keyword evidence="6" id="KW-1185">Reference proteome</keyword>
<evidence type="ECO:0000256" key="3">
    <source>
        <dbReference type="PROSITE-ProRule" id="PRU00221"/>
    </source>
</evidence>
<dbReference type="PROSITE" id="PS50294">
    <property type="entry name" value="WD_REPEATS_REGION"/>
    <property type="match status" value="2"/>
</dbReference>
<evidence type="ECO:0000256" key="2">
    <source>
        <dbReference type="ARBA" id="ARBA00022737"/>
    </source>
</evidence>
<dbReference type="InterPro" id="IPR019775">
    <property type="entry name" value="WD40_repeat_CS"/>
</dbReference>
<feature type="region of interest" description="Disordered" evidence="4">
    <location>
        <begin position="356"/>
        <end position="476"/>
    </location>
</feature>
<dbReference type="Proteomes" id="UP001153076">
    <property type="component" value="Unassembled WGS sequence"/>
</dbReference>
<dbReference type="PROSITE" id="PS50896">
    <property type="entry name" value="LISH"/>
    <property type="match status" value="1"/>
</dbReference>
<dbReference type="CDD" id="cd00200">
    <property type="entry name" value="WD40"/>
    <property type="match status" value="1"/>
</dbReference>
<keyword evidence="2" id="KW-0677">Repeat</keyword>
<dbReference type="Pfam" id="PF00400">
    <property type="entry name" value="WD40"/>
    <property type="match status" value="4"/>
</dbReference>
<dbReference type="InterPro" id="IPR015943">
    <property type="entry name" value="WD40/YVTN_repeat-like_dom_sf"/>
</dbReference>
<feature type="repeat" description="WD" evidence="3">
    <location>
        <begin position="573"/>
        <end position="595"/>
    </location>
</feature>
<protein>
    <submittedName>
        <fullName evidence="5">Uncharacterized protein</fullName>
    </submittedName>
</protein>
<name>A0A9Q1KFF5_9CARY</name>
<dbReference type="Pfam" id="PF08513">
    <property type="entry name" value="LisH"/>
    <property type="match status" value="1"/>
</dbReference>